<dbReference type="Proteomes" id="UP000479000">
    <property type="component" value="Unassembled WGS sequence"/>
</dbReference>
<sequence>MSYSDGAGSLVSRVSTLRRLSVTVTEPRLLTLGVLQNRKLRHIEITGTNLKRLSPTALYGLRPTSELVLQIRGTSIEELPL</sequence>
<proteinExistence type="predicted"/>
<name>A0A6H5HDK9_9HEMI</name>
<keyword evidence="2" id="KW-1185">Reference proteome</keyword>
<dbReference type="EMBL" id="CADCXU010027380">
    <property type="protein sequence ID" value="CAB0014171.1"/>
    <property type="molecule type" value="Genomic_DNA"/>
</dbReference>
<evidence type="ECO:0000313" key="2">
    <source>
        <dbReference type="Proteomes" id="UP000479000"/>
    </source>
</evidence>
<evidence type="ECO:0008006" key="3">
    <source>
        <dbReference type="Google" id="ProtNLM"/>
    </source>
</evidence>
<protein>
    <recommendedName>
        <fullName evidence="3">Receptor L-domain domain-containing protein</fullName>
    </recommendedName>
</protein>
<feature type="non-terminal residue" evidence="1">
    <location>
        <position position="81"/>
    </location>
</feature>
<dbReference type="OrthoDB" id="10022853at2759"/>
<gene>
    <name evidence="1" type="ORF">NTEN_LOCUS18645</name>
</gene>
<dbReference type="AlphaFoldDB" id="A0A6H5HDK9"/>
<reference evidence="1 2" key="1">
    <citation type="submission" date="2020-02" db="EMBL/GenBank/DDBJ databases">
        <authorList>
            <person name="Ferguson B K."/>
        </authorList>
    </citation>
    <scope>NUCLEOTIDE SEQUENCE [LARGE SCALE GENOMIC DNA]</scope>
</reference>
<organism evidence="1 2">
    <name type="scientific">Nesidiocoris tenuis</name>
    <dbReference type="NCBI Taxonomy" id="355587"/>
    <lineage>
        <taxon>Eukaryota</taxon>
        <taxon>Metazoa</taxon>
        <taxon>Ecdysozoa</taxon>
        <taxon>Arthropoda</taxon>
        <taxon>Hexapoda</taxon>
        <taxon>Insecta</taxon>
        <taxon>Pterygota</taxon>
        <taxon>Neoptera</taxon>
        <taxon>Paraneoptera</taxon>
        <taxon>Hemiptera</taxon>
        <taxon>Heteroptera</taxon>
        <taxon>Panheteroptera</taxon>
        <taxon>Cimicomorpha</taxon>
        <taxon>Miridae</taxon>
        <taxon>Dicyphina</taxon>
        <taxon>Nesidiocoris</taxon>
    </lineage>
</organism>
<accession>A0A6H5HDK9</accession>
<evidence type="ECO:0000313" key="1">
    <source>
        <dbReference type="EMBL" id="CAB0014171.1"/>
    </source>
</evidence>